<dbReference type="PANTHER" id="PTHR30151:SF40">
    <property type="entry name" value="TRANSPORT SYSTEM INTEGRAL MEMBRANE PROTEIN"/>
    <property type="match status" value="1"/>
</dbReference>
<feature type="transmembrane region" description="Helical" evidence="7">
    <location>
        <begin position="12"/>
        <end position="33"/>
    </location>
</feature>
<keyword evidence="3" id="KW-1003">Cell membrane</keyword>
<dbReference type="Gene3D" id="1.10.3720.10">
    <property type="entry name" value="MetI-like"/>
    <property type="match status" value="1"/>
</dbReference>
<evidence type="ECO:0000313" key="10">
    <source>
        <dbReference type="Proteomes" id="UP000621436"/>
    </source>
</evidence>
<evidence type="ECO:0000256" key="1">
    <source>
        <dbReference type="ARBA" id="ARBA00004651"/>
    </source>
</evidence>
<evidence type="ECO:0000256" key="4">
    <source>
        <dbReference type="ARBA" id="ARBA00022692"/>
    </source>
</evidence>
<dbReference type="RefSeq" id="WP_270453944.1">
    <property type="nucleotide sequence ID" value="NZ_JADPIE010000004.1"/>
</dbReference>
<dbReference type="InterPro" id="IPR000515">
    <property type="entry name" value="MetI-like"/>
</dbReference>
<feature type="transmembrane region" description="Helical" evidence="7">
    <location>
        <begin position="125"/>
        <end position="146"/>
    </location>
</feature>
<proteinExistence type="inferred from homology"/>
<evidence type="ECO:0000256" key="2">
    <source>
        <dbReference type="ARBA" id="ARBA00022448"/>
    </source>
</evidence>
<dbReference type="SUPFAM" id="SSF161098">
    <property type="entry name" value="MetI-like"/>
    <property type="match status" value="1"/>
</dbReference>
<evidence type="ECO:0000256" key="6">
    <source>
        <dbReference type="ARBA" id="ARBA00023136"/>
    </source>
</evidence>
<dbReference type="Pfam" id="PF00528">
    <property type="entry name" value="BPD_transp_1"/>
    <property type="match status" value="1"/>
</dbReference>
<sequence length="257" mass="28233">MKLKKLLETFLIRFIVIAGFLVIWQTIAGLDLWPDYLLPEPMAVLETLVTRFQDGSLINAILVSFRRLLIGFSLASTLGFLLGLLLGLVPAADDALSPFILALQSVPSVVWLPLALLWFSLGEQAIIAVIILGASWNMASTTTSGIKNVNPVYIKSARTLGAGSFSVFRRVIMPAALPSLITGLRFSWAFSWRALMAGELIGGGSGLGQLLMWGRDMGNMRLVIGIIILIGSFGFITDNYIFKKIENKILQRWGYQQ</sequence>
<comment type="caution">
    <text evidence="9">The sequence shown here is derived from an EMBL/GenBank/DDBJ whole genome shotgun (WGS) entry which is preliminary data.</text>
</comment>
<gene>
    <name evidence="9" type="ORF">I0Q91_08000</name>
</gene>
<dbReference type="InterPro" id="IPR035906">
    <property type="entry name" value="MetI-like_sf"/>
</dbReference>
<name>A0A931AV23_9FIRM</name>
<feature type="domain" description="ABC transmembrane type-1" evidence="8">
    <location>
        <begin position="57"/>
        <end position="239"/>
    </location>
</feature>
<comment type="similarity">
    <text evidence="7">Belongs to the binding-protein-dependent transport system permease family.</text>
</comment>
<dbReference type="Proteomes" id="UP000621436">
    <property type="component" value="Unassembled WGS sequence"/>
</dbReference>
<keyword evidence="6 7" id="KW-0472">Membrane</keyword>
<keyword evidence="4 7" id="KW-0812">Transmembrane</keyword>
<dbReference type="EMBL" id="JADPIE010000004">
    <property type="protein sequence ID" value="MBF8437015.1"/>
    <property type="molecule type" value="Genomic_DNA"/>
</dbReference>
<dbReference type="CDD" id="cd06261">
    <property type="entry name" value="TM_PBP2"/>
    <property type="match status" value="1"/>
</dbReference>
<evidence type="ECO:0000256" key="3">
    <source>
        <dbReference type="ARBA" id="ARBA00022475"/>
    </source>
</evidence>
<organism evidence="9 10">
    <name type="scientific">Halonatronomonas betaini</name>
    <dbReference type="NCBI Taxonomy" id="2778430"/>
    <lineage>
        <taxon>Bacteria</taxon>
        <taxon>Bacillati</taxon>
        <taxon>Bacillota</taxon>
        <taxon>Clostridia</taxon>
        <taxon>Halanaerobiales</taxon>
        <taxon>Halarsenatibacteraceae</taxon>
        <taxon>Halonatronomonas</taxon>
    </lineage>
</organism>
<keyword evidence="10" id="KW-1185">Reference proteome</keyword>
<evidence type="ECO:0000256" key="5">
    <source>
        <dbReference type="ARBA" id="ARBA00022989"/>
    </source>
</evidence>
<evidence type="ECO:0000313" key="9">
    <source>
        <dbReference type="EMBL" id="MBF8437015.1"/>
    </source>
</evidence>
<feature type="transmembrane region" description="Helical" evidence="7">
    <location>
        <begin position="68"/>
        <end position="92"/>
    </location>
</feature>
<dbReference type="PROSITE" id="PS50928">
    <property type="entry name" value="ABC_TM1"/>
    <property type="match status" value="1"/>
</dbReference>
<protein>
    <submittedName>
        <fullName evidence="9">ABC transporter permease</fullName>
    </submittedName>
</protein>
<dbReference type="GO" id="GO:0005886">
    <property type="term" value="C:plasma membrane"/>
    <property type="evidence" value="ECO:0007669"/>
    <property type="project" value="UniProtKB-SubCell"/>
</dbReference>
<accession>A0A931AV23</accession>
<feature type="transmembrane region" description="Helical" evidence="7">
    <location>
        <begin position="99"/>
        <end position="119"/>
    </location>
</feature>
<feature type="transmembrane region" description="Helical" evidence="7">
    <location>
        <begin position="222"/>
        <end position="242"/>
    </location>
</feature>
<comment type="subcellular location">
    <subcellularLocation>
        <location evidence="1 7">Cell membrane</location>
        <topology evidence="1 7">Multi-pass membrane protein</topology>
    </subcellularLocation>
</comment>
<evidence type="ECO:0000256" key="7">
    <source>
        <dbReference type="RuleBase" id="RU363032"/>
    </source>
</evidence>
<dbReference type="PANTHER" id="PTHR30151">
    <property type="entry name" value="ALKANE SULFONATE ABC TRANSPORTER-RELATED, MEMBRANE SUBUNIT"/>
    <property type="match status" value="1"/>
</dbReference>
<reference evidence="9" key="1">
    <citation type="submission" date="2020-11" db="EMBL/GenBank/DDBJ databases">
        <title>Halonatronomonas betainensis gen. nov., sp. nov. a novel haloalkaliphilic representative of the family Halanaerobiacae capable of betaine degradation.</title>
        <authorList>
            <person name="Boltyanskaya Y."/>
            <person name="Kevbrin V."/>
            <person name="Detkova E."/>
            <person name="Grouzdev D.S."/>
            <person name="Koziaeva V."/>
            <person name="Zhilina T."/>
        </authorList>
    </citation>
    <scope>NUCLEOTIDE SEQUENCE</scope>
    <source>
        <strain evidence="9">Z-7014</strain>
    </source>
</reference>
<dbReference type="AlphaFoldDB" id="A0A931AV23"/>
<keyword evidence="2 7" id="KW-0813">Transport</keyword>
<feature type="transmembrane region" description="Helical" evidence="7">
    <location>
        <begin position="167"/>
        <end position="188"/>
    </location>
</feature>
<keyword evidence="5 7" id="KW-1133">Transmembrane helix</keyword>
<dbReference type="GO" id="GO:0055085">
    <property type="term" value="P:transmembrane transport"/>
    <property type="evidence" value="ECO:0007669"/>
    <property type="project" value="InterPro"/>
</dbReference>
<evidence type="ECO:0000259" key="8">
    <source>
        <dbReference type="PROSITE" id="PS50928"/>
    </source>
</evidence>